<evidence type="ECO:0000313" key="11">
    <source>
        <dbReference type="EMBL" id="MAG18150.1"/>
    </source>
</evidence>
<dbReference type="InterPro" id="IPR016189">
    <property type="entry name" value="Transl_init_fac_IF2/IF5_N"/>
</dbReference>
<dbReference type="PANTHER" id="PTHR23001">
    <property type="entry name" value="EUKARYOTIC TRANSLATION INITIATION FACTOR"/>
    <property type="match status" value="1"/>
</dbReference>
<feature type="domain" description="Translation initiation factor IF2/IF5" evidence="10">
    <location>
        <begin position="21"/>
        <end position="128"/>
    </location>
</feature>
<dbReference type="PANTHER" id="PTHR23001:SF3">
    <property type="entry name" value="EUKARYOTIC TRANSLATION INITIATION FACTOR 2 SUBUNIT 2"/>
    <property type="match status" value="1"/>
</dbReference>
<dbReference type="Proteomes" id="UP000226712">
    <property type="component" value="Unassembled WGS sequence"/>
</dbReference>
<dbReference type="SMART" id="SM00653">
    <property type="entry name" value="eIF2B_5"/>
    <property type="match status" value="1"/>
</dbReference>
<evidence type="ECO:0000256" key="6">
    <source>
        <dbReference type="ARBA" id="ARBA00022917"/>
    </source>
</evidence>
<accession>A0A2D6LPN5</accession>
<evidence type="ECO:0000256" key="2">
    <source>
        <dbReference type="ARBA" id="ARBA00010397"/>
    </source>
</evidence>
<dbReference type="AlphaFoldDB" id="A0A2D6LPN5"/>
<evidence type="ECO:0000256" key="1">
    <source>
        <dbReference type="ARBA" id="ARBA00003323"/>
    </source>
</evidence>
<comment type="subunit">
    <text evidence="3 9">Heterotrimer composed of an alpha, a beta and a gamma chain.</text>
</comment>
<evidence type="ECO:0000256" key="8">
    <source>
        <dbReference type="ARBA" id="ARBA00032408"/>
    </source>
</evidence>
<keyword evidence="6 9" id="KW-0648">Protein biosynthesis</keyword>
<dbReference type="InterPro" id="IPR004458">
    <property type="entry name" value="TIF2_bsu_arc"/>
</dbReference>
<dbReference type="Gene3D" id="3.30.30.170">
    <property type="match status" value="1"/>
</dbReference>
<dbReference type="GO" id="GO:0003743">
    <property type="term" value="F:translation initiation factor activity"/>
    <property type="evidence" value="ECO:0007669"/>
    <property type="project" value="UniProtKB-UniRule"/>
</dbReference>
<evidence type="ECO:0000256" key="7">
    <source>
        <dbReference type="ARBA" id="ARBA00031466"/>
    </source>
</evidence>
<gene>
    <name evidence="9" type="primary">eif2b</name>
    <name evidence="11" type="ORF">CL944_01615</name>
</gene>
<dbReference type="NCBIfam" id="TIGR00311">
    <property type="entry name" value="aIF-2beta"/>
    <property type="match status" value="1"/>
</dbReference>
<dbReference type="EMBL" id="NZBD01000009">
    <property type="protein sequence ID" value="MAG18150.1"/>
    <property type="molecule type" value="Genomic_DNA"/>
</dbReference>
<sequence>MEYDKMLTRLYGSLPEKSISKERFELPKLDSTVQGKKTIIKNFSQAIKSVKRDEKAFYKYITKETATAGVLADGKLTLTGKFWPEVLEKLFNNYLKEYVLCHECGKPDTEIAERSGVKMLKCTACGALSPLKKIR</sequence>
<evidence type="ECO:0000313" key="12">
    <source>
        <dbReference type="Proteomes" id="UP000226712"/>
    </source>
</evidence>
<evidence type="ECO:0000256" key="4">
    <source>
        <dbReference type="ARBA" id="ARBA00022314"/>
    </source>
</evidence>
<protein>
    <recommendedName>
        <fullName evidence="4 9">Translation initiation factor 2 subunit beta</fullName>
    </recommendedName>
    <alternativeName>
        <fullName evidence="7 9">aIF2-beta</fullName>
    </alternativeName>
    <alternativeName>
        <fullName evidence="8 9">eIF-2-beta</fullName>
    </alternativeName>
</protein>
<dbReference type="Pfam" id="PF01873">
    <property type="entry name" value="eIF-5_eIF-2B"/>
    <property type="match status" value="1"/>
</dbReference>
<evidence type="ECO:0000256" key="9">
    <source>
        <dbReference type="HAMAP-Rule" id="MF_00232"/>
    </source>
</evidence>
<dbReference type="InterPro" id="IPR045196">
    <property type="entry name" value="IF2/IF5"/>
</dbReference>
<comment type="similarity">
    <text evidence="2 9">Belongs to the eIF-2-beta/eIF-5 family.</text>
</comment>
<dbReference type="NCBIfam" id="NF003067">
    <property type="entry name" value="PRK03988.1"/>
    <property type="match status" value="1"/>
</dbReference>
<dbReference type="HAMAP" id="MF_00232">
    <property type="entry name" value="eIF_2_beta"/>
    <property type="match status" value="1"/>
</dbReference>
<evidence type="ECO:0000256" key="5">
    <source>
        <dbReference type="ARBA" id="ARBA00022540"/>
    </source>
</evidence>
<dbReference type="SUPFAM" id="SSF100966">
    <property type="entry name" value="Translation initiation factor 2 beta, aIF2beta, N-terminal domain"/>
    <property type="match status" value="1"/>
</dbReference>
<name>A0A2D6LPN5_9ARCH</name>
<comment type="function">
    <text evidence="1 9">eIF-2 functions in the early steps of protein synthesis by forming a ternary complex with GTP and initiator tRNA.</text>
</comment>
<dbReference type="InterPro" id="IPR016190">
    <property type="entry name" value="Transl_init_fac_IF2/IF5_Zn-bd"/>
</dbReference>
<comment type="caution">
    <text evidence="11">The sequence shown here is derived from an EMBL/GenBank/DDBJ whole genome shotgun (WGS) entry which is preliminary data.</text>
</comment>
<evidence type="ECO:0000259" key="10">
    <source>
        <dbReference type="SMART" id="SM00653"/>
    </source>
</evidence>
<organism evidence="11 12">
    <name type="scientific">Candidatus Iainarchaeum sp</name>
    <dbReference type="NCBI Taxonomy" id="3101447"/>
    <lineage>
        <taxon>Archaea</taxon>
        <taxon>Candidatus Iainarchaeota</taxon>
        <taxon>Candidatus Iainarchaeia</taxon>
        <taxon>Candidatus Iainarchaeales</taxon>
        <taxon>Candidatus Iainarchaeaceae</taxon>
        <taxon>Candidatus Iainarchaeum</taxon>
    </lineage>
</organism>
<reference evidence="12" key="1">
    <citation type="submission" date="2017-09" db="EMBL/GenBank/DDBJ databases">
        <title>The Reconstruction of 2,631 Draft Metagenome-Assembled Genomes from the Global Oceans.</title>
        <authorList>
            <person name="Tully B.J."/>
            <person name="Graham E.D."/>
            <person name="Heidelberg J.F."/>
        </authorList>
    </citation>
    <scope>NUCLEOTIDE SEQUENCE [LARGE SCALE GENOMIC DNA]</scope>
</reference>
<dbReference type="SUPFAM" id="SSF75689">
    <property type="entry name" value="Zinc-binding domain of translation initiation factor 2 beta"/>
    <property type="match status" value="1"/>
</dbReference>
<dbReference type="InterPro" id="IPR002735">
    <property type="entry name" value="Transl_init_fac_IF2/IF5_dom"/>
</dbReference>
<proteinExistence type="inferred from homology"/>
<keyword evidence="5 9" id="KW-0396">Initiation factor</keyword>
<evidence type="ECO:0000256" key="3">
    <source>
        <dbReference type="ARBA" id="ARBA00011243"/>
    </source>
</evidence>